<name>A0A2T3ZJK0_TRIA4</name>
<evidence type="ECO:0000256" key="2">
    <source>
        <dbReference type="SAM" id="Phobius"/>
    </source>
</evidence>
<feature type="transmembrane region" description="Helical" evidence="2">
    <location>
        <begin position="372"/>
        <end position="397"/>
    </location>
</feature>
<dbReference type="AlphaFoldDB" id="A0A2T3ZJK0"/>
<protein>
    <submittedName>
        <fullName evidence="3">Uncharacterized protein</fullName>
    </submittedName>
</protein>
<dbReference type="EMBL" id="KZ679257">
    <property type="protein sequence ID" value="PTB44980.1"/>
    <property type="molecule type" value="Genomic_DNA"/>
</dbReference>
<evidence type="ECO:0000256" key="1">
    <source>
        <dbReference type="SAM" id="MobiDB-lite"/>
    </source>
</evidence>
<feature type="compositionally biased region" description="Acidic residues" evidence="1">
    <location>
        <begin position="445"/>
        <end position="462"/>
    </location>
</feature>
<feature type="compositionally biased region" description="Low complexity" evidence="1">
    <location>
        <begin position="84"/>
        <end position="101"/>
    </location>
</feature>
<reference evidence="3 4" key="1">
    <citation type="submission" date="2016-07" db="EMBL/GenBank/DDBJ databases">
        <title>Multiple horizontal gene transfer events from other fungi enriched the ability of initially mycotrophic Trichoderma (Ascomycota) to feed on dead plant biomass.</title>
        <authorList>
            <consortium name="DOE Joint Genome Institute"/>
            <person name="Aerts A."/>
            <person name="Atanasova L."/>
            <person name="Chenthamara K."/>
            <person name="Zhang J."/>
            <person name="Grujic M."/>
            <person name="Henrissat B."/>
            <person name="Kuo A."/>
            <person name="Salamov A."/>
            <person name="Lipzen A."/>
            <person name="Labutti K."/>
            <person name="Barry K."/>
            <person name="Miao Y."/>
            <person name="Rahimi M.J."/>
            <person name="Shen Q."/>
            <person name="Grigoriev I.V."/>
            <person name="Kubicek C.P."/>
            <person name="Druzhinina I.S."/>
        </authorList>
    </citation>
    <scope>NUCLEOTIDE SEQUENCE [LARGE SCALE GENOMIC DNA]</scope>
    <source>
        <strain evidence="3 4">CBS 433.97</strain>
    </source>
</reference>
<proteinExistence type="predicted"/>
<keyword evidence="2" id="KW-1133">Transmembrane helix</keyword>
<feature type="region of interest" description="Disordered" evidence="1">
    <location>
        <begin position="84"/>
        <end position="108"/>
    </location>
</feature>
<feature type="region of interest" description="Disordered" evidence="1">
    <location>
        <begin position="435"/>
        <end position="471"/>
    </location>
</feature>
<dbReference type="STRING" id="1042311.A0A2T3ZJK0"/>
<keyword evidence="4" id="KW-1185">Reference proteome</keyword>
<keyword evidence="2" id="KW-0812">Transmembrane</keyword>
<dbReference type="OrthoDB" id="4583723at2759"/>
<evidence type="ECO:0000313" key="4">
    <source>
        <dbReference type="Proteomes" id="UP000240493"/>
    </source>
</evidence>
<evidence type="ECO:0000313" key="3">
    <source>
        <dbReference type="EMBL" id="PTB44980.1"/>
    </source>
</evidence>
<gene>
    <name evidence="3" type="ORF">M441DRAFT_86241</name>
</gene>
<sequence>MPAPSSKPLADHRTAAKRRAVTTVSAIALVFILWPERFIIWRNLCFVPVAAWLTALVFDLKHGALDAWDGVPAWMKRIIGADDGSSNNNRSSGASSRMGAGTRNGSNRAKPVAVSDYVLMHLGDTVSLVKSEVARLWEIVRPILAEWIRQAIHFLSSQRSANRISPPSSSLPRKPTPEFTQYYGILVKIPRGPNVTAPFAPPYRMREASDRAIPRESKDVSAVPSVLSSWDVDSRISFLLVEKATWDDRDQTLRSKLAAGTYWNMSAQGRGNLCKEMDRAEVAQISGIEVIGLGDGEYDALKKCRQCFRVLCQDWKYMRMLWDDIDFAAILAFLVMGPAAATKSAQIYRALCILRAEQAEAPKRGGPNIDSFLIAAATGGLAAPFVLPLMVGGLAAAAMKNRNGALPEQRRKAYKSLMLQFPELKALFDAEEREYQEESTMQNCNDDDNDDAEWKDEGEDYYNDALNPFDW</sequence>
<dbReference type="Proteomes" id="UP000240493">
    <property type="component" value="Unassembled WGS sequence"/>
</dbReference>
<keyword evidence="2" id="KW-0472">Membrane</keyword>
<accession>A0A2T3ZJK0</accession>
<organism evidence="3 4">
    <name type="scientific">Trichoderma asperellum (strain ATCC 204424 / CBS 433.97 / NBRC 101777)</name>
    <dbReference type="NCBI Taxonomy" id="1042311"/>
    <lineage>
        <taxon>Eukaryota</taxon>
        <taxon>Fungi</taxon>
        <taxon>Dikarya</taxon>
        <taxon>Ascomycota</taxon>
        <taxon>Pezizomycotina</taxon>
        <taxon>Sordariomycetes</taxon>
        <taxon>Hypocreomycetidae</taxon>
        <taxon>Hypocreales</taxon>
        <taxon>Hypocreaceae</taxon>
        <taxon>Trichoderma</taxon>
    </lineage>
</organism>